<reference evidence="3 4" key="1">
    <citation type="journal article" date="2024" name="Commun. Biol.">
        <title>Comparative genomic analysis of thermophilic fungi reveals convergent evolutionary adaptations and gene losses.</title>
        <authorList>
            <person name="Steindorff A.S."/>
            <person name="Aguilar-Pontes M.V."/>
            <person name="Robinson A.J."/>
            <person name="Andreopoulos B."/>
            <person name="LaButti K."/>
            <person name="Kuo A."/>
            <person name="Mondo S."/>
            <person name="Riley R."/>
            <person name="Otillar R."/>
            <person name="Haridas S."/>
            <person name="Lipzen A."/>
            <person name="Grimwood J."/>
            <person name="Schmutz J."/>
            <person name="Clum A."/>
            <person name="Reid I.D."/>
            <person name="Moisan M.C."/>
            <person name="Butler G."/>
            <person name="Nguyen T.T.M."/>
            <person name="Dewar K."/>
            <person name="Conant G."/>
            <person name="Drula E."/>
            <person name="Henrissat B."/>
            <person name="Hansel C."/>
            <person name="Singer S."/>
            <person name="Hutchinson M.I."/>
            <person name="de Vries R.P."/>
            <person name="Natvig D.O."/>
            <person name="Powell A.J."/>
            <person name="Tsang A."/>
            <person name="Grigoriev I.V."/>
        </authorList>
    </citation>
    <scope>NUCLEOTIDE SEQUENCE [LARGE SCALE GENOMIC DNA]</scope>
    <source>
        <strain evidence="3 4">ATCC 22073</strain>
    </source>
</reference>
<evidence type="ECO:0000313" key="3">
    <source>
        <dbReference type="EMBL" id="KAL2271854.1"/>
    </source>
</evidence>
<organism evidence="3 4">
    <name type="scientific">Remersonia thermophila</name>
    <dbReference type="NCBI Taxonomy" id="72144"/>
    <lineage>
        <taxon>Eukaryota</taxon>
        <taxon>Fungi</taxon>
        <taxon>Dikarya</taxon>
        <taxon>Ascomycota</taxon>
        <taxon>Pezizomycotina</taxon>
        <taxon>Sordariomycetes</taxon>
        <taxon>Sordariomycetidae</taxon>
        <taxon>Sordariales</taxon>
        <taxon>Sordariales incertae sedis</taxon>
        <taxon>Remersonia</taxon>
    </lineage>
</organism>
<comment type="caution">
    <text evidence="3">The sequence shown here is derived from an EMBL/GenBank/DDBJ whole genome shotgun (WGS) entry which is preliminary data.</text>
</comment>
<keyword evidence="4" id="KW-1185">Reference proteome</keyword>
<evidence type="ECO:0000256" key="1">
    <source>
        <dbReference type="SAM" id="MobiDB-lite"/>
    </source>
</evidence>
<evidence type="ECO:0000313" key="4">
    <source>
        <dbReference type="Proteomes" id="UP001600064"/>
    </source>
</evidence>
<dbReference type="InterPro" id="IPR001810">
    <property type="entry name" value="F-box_dom"/>
</dbReference>
<dbReference type="EMBL" id="JAZGUE010000001">
    <property type="protein sequence ID" value="KAL2271854.1"/>
    <property type="molecule type" value="Genomic_DNA"/>
</dbReference>
<feature type="domain" description="F-box" evidence="2">
    <location>
        <begin position="81"/>
        <end position="127"/>
    </location>
</feature>
<name>A0ABR4DNG9_9PEZI</name>
<proteinExistence type="predicted"/>
<gene>
    <name evidence="3" type="ORF">VTJ83DRAFT_1225</name>
</gene>
<dbReference type="PROSITE" id="PS50181">
    <property type="entry name" value="FBOX"/>
    <property type="match status" value="1"/>
</dbReference>
<dbReference type="RefSeq" id="XP_070870578.1">
    <property type="nucleotide sequence ID" value="XM_071007361.1"/>
</dbReference>
<sequence length="373" mass="40457">MEPPQPIAQATSPATPIPSSGSSNNTNTMATPRPNPQTILDVVSYNRTEFELPFVSVHRSQHKAVRSSLFQTLGRAADFELGTLGRLPFEILSLISLELDAASALRFSHVNRSAREVLAAVREFRELRDHGLEAFCVLLRTGLGRHVTARALHDALTTERCGLCGAFGGFVFLPTAARVCMACVASAPETRVTHLSRVADGAGVPADELVRGGALPVLHTLPDSRKRIVAVRPHALDALRARGMSAEAAEAAVDRWPDSLTLRFQAATTLPFLDRYRRQAQPGLSCKGCQMAFEKSFSDDHLELRDRFYSRDEFLEHVEACGPAQKLLAAAQDGSPAGAEGPRWVALGRTFAGPSPRRPSFARSDHSESGSEE</sequence>
<dbReference type="Proteomes" id="UP001600064">
    <property type="component" value="Unassembled WGS sequence"/>
</dbReference>
<dbReference type="GeneID" id="98122005"/>
<feature type="region of interest" description="Disordered" evidence="1">
    <location>
        <begin position="332"/>
        <end position="373"/>
    </location>
</feature>
<feature type="compositionally biased region" description="Polar residues" evidence="1">
    <location>
        <begin position="8"/>
        <end position="30"/>
    </location>
</feature>
<feature type="region of interest" description="Disordered" evidence="1">
    <location>
        <begin position="1"/>
        <end position="37"/>
    </location>
</feature>
<feature type="compositionally biased region" description="Basic and acidic residues" evidence="1">
    <location>
        <begin position="363"/>
        <end position="373"/>
    </location>
</feature>
<evidence type="ECO:0000259" key="2">
    <source>
        <dbReference type="PROSITE" id="PS50181"/>
    </source>
</evidence>
<protein>
    <recommendedName>
        <fullName evidence="2">F-box domain-containing protein</fullName>
    </recommendedName>
</protein>
<accession>A0ABR4DNG9</accession>